<proteinExistence type="predicted"/>
<keyword evidence="2" id="KW-1185">Reference proteome</keyword>
<gene>
    <name evidence="1" type="ORF">KC01_LOCUS13854</name>
</gene>
<dbReference type="AlphaFoldDB" id="A0AAV2K7G6"/>
<accession>A0AAV2K7G6</accession>
<reference evidence="1 2" key="1">
    <citation type="submission" date="2024-04" db="EMBL/GenBank/DDBJ databases">
        <authorList>
            <person name="Waldvogel A.-M."/>
            <person name="Schoenle A."/>
        </authorList>
    </citation>
    <scope>NUCLEOTIDE SEQUENCE [LARGE SCALE GENOMIC DNA]</scope>
</reference>
<evidence type="ECO:0000313" key="2">
    <source>
        <dbReference type="Proteomes" id="UP001497482"/>
    </source>
</evidence>
<sequence length="67" mass="7216">MPGPFPHGSNILVNMPWSQRPPGLVPLMVPPFPPIPLYCPAPEQDTPLELRVMAPPSAPSPPPDVDD</sequence>
<evidence type="ECO:0000313" key="1">
    <source>
        <dbReference type="EMBL" id="CAL1583374.1"/>
    </source>
</evidence>
<organism evidence="1 2">
    <name type="scientific">Knipowitschia caucasica</name>
    <name type="common">Caucasian dwarf goby</name>
    <name type="synonym">Pomatoschistus caucasicus</name>
    <dbReference type="NCBI Taxonomy" id="637954"/>
    <lineage>
        <taxon>Eukaryota</taxon>
        <taxon>Metazoa</taxon>
        <taxon>Chordata</taxon>
        <taxon>Craniata</taxon>
        <taxon>Vertebrata</taxon>
        <taxon>Euteleostomi</taxon>
        <taxon>Actinopterygii</taxon>
        <taxon>Neopterygii</taxon>
        <taxon>Teleostei</taxon>
        <taxon>Neoteleostei</taxon>
        <taxon>Acanthomorphata</taxon>
        <taxon>Gobiaria</taxon>
        <taxon>Gobiiformes</taxon>
        <taxon>Gobioidei</taxon>
        <taxon>Gobiidae</taxon>
        <taxon>Gobiinae</taxon>
        <taxon>Knipowitschia</taxon>
    </lineage>
</organism>
<dbReference type="EMBL" id="OZ035838">
    <property type="protein sequence ID" value="CAL1583374.1"/>
    <property type="molecule type" value="Genomic_DNA"/>
</dbReference>
<name>A0AAV2K7G6_KNICA</name>
<protein>
    <submittedName>
        <fullName evidence="1">Uncharacterized protein</fullName>
    </submittedName>
</protein>
<dbReference type="Proteomes" id="UP001497482">
    <property type="component" value="Chromosome 16"/>
</dbReference>